<proteinExistence type="inferred from homology"/>
<evidence type="ECO:0000313" key="8">
    <source>
        <dbReference type="Proteomes" id="UP000502260"/>
    </source>
</evidence>
<feature type="domain" description="AB hydrolase-1" evidence="6">
    <location>
        <begin position="14"/>
        <end position="245"/>
    </location>
</feature>
<feature type="active site" description="Nucleophile" evidence="5">
    <location>
        <position position="80"/>
    </location>
</feature>
<evidence type="ECO:0000313" key="7">
    <source>
        <dbReference type="EMBL" id="BCB25414.1"/>
    </source>
</evidence>
<reference evidence="8" key="1">
    <citation type="submission" date="2020-03" db="EMBL/GenBank/DDBJ databases">
        <title>Complete genome sequence of sulfur-oxidizing bacterium skT11.</title>
        <authorList>
            <person name="Kanda M."/>
            <person name="Kojima H."/>
            <person name="Fukui M."/>
        </authorList>
    </citation>
    <scope>NUCLEOTIDE SEQUENCE [LARGE SCALE GENOMIC DNA]</scope>
    <source>
        <strain evidence="8">skT11</strain>
    </source>
</reference>
<dbReference type="InterPro" id="IPR029058">
    <property type="entry name" value="AB_hydrolase_fold"/>
</dbReference>
<dbReference type="Pfam" id="PF12697">
    <property type="entry name" value="Abhydrolase_6"/>
    <property type="match status" value="1"/>
</dbReference>
<comment type="subcellular location">
    <subcellularLocation>
        <location evidence="5">Cytoplasm</location>
    </subcellularLocation>
</comment>
<name>A0A6F8V6Y0_9PROT</name>
<evidence type="ECO:0000256" key="4">
    <source>
        <dbReference type="ARBA" id="ARBA00022801"/>
    </source>
</evidence>
<dbReference type="SUPFAM" id="SSF53474">
    <property type="entry name" value="alpha/beta-Hydrolases"/>
    <property type="match status" value="1"/>
</dbReference>
<evidence type="ECO:0000256" key="1">
    <source>
        <dbReference type="ARBA" id="ARBA00022487"/>
    </source>
</evidence>
<evidence type="ECO:0000256" key="3">
    <source>
        <dbReference type="ARBA" id="ARBA00022756"/>
    </source>
</evidence>
<feature type="binding site" evidence="5">
    <location>
        <begin position="80"/>
        <end position="81"/>
    </location>
    <ligand>
        <name>substrate</name>
    </ligand>
</feature>
<keyword evidence="2 5" id="KW-0963">Cytoplasm</keyword>
<feature type="binding site" evidence="5">
    <location>
        <position position="234"/>
    </location>
    <ligand>
        <name>substrate</name>
    </ligand>
</feature>
<comment type="pathway">
    <text evidence="5">Cofactor biosynthesis; biotin biosynthesis.</text>
</comment>
<feature type="active site" evidence="5">
    <location>
        <position position="206"/>
    </location>
</feature>
<dbReference type="AlphaFoldDB" id="A0A6F8V6Y0"/>
<comment type="subunit">
    <text evidence="5">Monomer.</text>
</comment>
<dbReference type="GO" id="GO:0090499">
    <property type="term" value="F:pimelyl-[acyl-carrier protein] methyl ester esterase activity"/>
    <property type="evidence" value="ECO:0007669"/>
    <property type="project" value="UniProtKB-EC"/>
</dbReference>
<comment type="similarity">
    <text evidence="5">Belongs to the AB hydrolase superfamily. Carboxylesterase BioH family.</text>
</comment>
<dbReference type="RefSeq" id="WP_173059331.1">
    <property type="nucleotide sequence ID" value="NZ_AP022853.1"/>
</dbReference>
<comment type="function">
    <text evidence="5">The physiological role of BioH is to remove the methyl group introduced by BioC when the pimeloyl moiety is complete. It allows to synthesize pimeloyl-ACP via the fatty acid synthetic pathway through the hydrolysis of the ester bonds of pimeloyl-ACP esters.</text>
</comment>
<keyword evidence="1 5" id="KW-0719">Serine esterase</keyword>
<dbReference type="HAMAP" id="MF_01260">
    <property type="entry name" value="Carboxylester"/>
    <property type="match status" value="1"/>
</dbReference>
<feature type="binding site" evidence="5">
    <location>
        <begin position="142"/>
        <end position="146"/>
    </location>
    <ligand>
        <name>substrate</name>
    </ligand>
</feature>
<dbReference type="GO" id="GO:0016020">
    <property type="term" value="C:membrane"/>
    <property type="evidence" value="ECO:0007669"/>
    <property type="project" value="TreeGrafter"/>
</dbReference>
<protein>
    <recommendedName>
        <fullName evidence="5">Pimeloyl-[acyl-carrier protein] methyl ester esterase</fullName>
        <ecNumber evidence="5">3.1.1.85</ecNumber>
    </recommendedName>
    <alternativeName>
        <fullName evidence="5">Biotin synthesis protein BioH</fullName>
    </alternativeName>
    <alternativeName>
        <fullName evidence="5">Carboxylesterase BioH</fullName>
    </alternativeName>
</protein>
<dbReference type="PANTHER" id="PTHR43798">
    <property type="entry name" value="MONOACYLGLYCEROL LIPASE"/>
    <property type="match status" value="1"/>
</dbReference>
<sequence>MSLHVDVRGTGPDLVLLHGWGMHSGIWGGVHDELARDFRVHAVDLPGYGASPPCQPYDLPQLVQAVASALPSRAGVIGWSLGGLVAQRLGSIHPQQVTRLMLVGATPCFVQRPDWPCGIEADVLQNFARDLEHDYAATLMRFLSLQVRNGENVRTVLKYLREALFAHGMPGAEVLRAGLNILLENDLRTEAGRLALPLSIVHGERDMLVPADAARWLAAQVPDARLNIIPGCAHAPFLSHPKVFMQEAREFFS</sequence>
<comment type="catalytic activity">
    <reaction evidence="5">
        <text>6-carboxyhexanoyl-[ACP] methyl ester + H2O = 6-carboxyhexanoyl-[ACP] + methanol + H(+)</text>
        <dbReference type="Rhea" id="RHEA:42700"/>
        <dbReference type="Rhea" id="RHEA-COMP:9955"/>
        <dbReference type="Rhea" id="RHEA-COMP:10186"/>
        <dbReference type="ChEBI" id="CHEBI:15377"/>
        <dbReference type="ChEBI" id="CHEBI:15378"/>
        <dbReference type="ChEBI" id="CHEBI:17790"/>
        <dbReference type="ChEBI" id="CHEBI:78846"/>
        <dbReference type="ChEBI" id="CHEBI:82735"/>
        <dbReference type="EC" id="3.1.1.85"/>
    </reaction>
</comment>
<dbReference type="Proteomes" id="UP000502260">
    <property type="component" value="Chromosome"/>
</dbReference>
<evidence type="ECO:0000256" key="2">
    <source>
        <dbReference type="ARBA" id="ARBA00022490"/>
    </source>
</evidence>
<dbReference type="Gene3D" id="3.40.50.1820">
    <property type="entry name" value="alpha/beta hydrolase"/>
    <property type="match status" value="1"/>
</dbReference>
<dbReference type="InterPro" id="IPR050266">
    <property type="entry name" value="AB_hydrolase_sf"/>
</dbReference>
<dbReference type="EC" id="3.1.1.85" evidence="5"/>
<accession>A0A6F8V6Y0</accession>
<dbReference type="PANTHER" id="PTHR43798:SF31">
    <property type="entry name" value="AB HYDROLASE SUPERFAMILY PROTEIN YCLE"/>
    <property type="match status" value="1"/>
</dbReference>
<evidence type="ECO:0000259" key="6">
    <source>
        <dbReference type="Pfam" id="PF12697"/>
    </source>
</evidence>
<feature type="binding site" evidence="5">
    <location>
        <position position="20"/>
    </location>
    <ligand>
        <name>substrate</name>
    </ligand>
</feature>
<dbReference type="GO" id="GO:0009102">
    <property type="term" value="P:biotin biosynthetic process"/>
    <property type="evidence" value="ECO:0007669"/>
    <property type="project" value="UniProtKB-UniRule"/>
</dbReference>
<keyword evidence="4 5" id="KW-0378">Hydrolase</keyword>
<keyword evidence="3 5" id="KW-0093">Biotin biosynthesis</keyword>
<organism evidence="7 8">
    <name type="scientific">Sulfurimicrobium lacus</name>
    <dbReference type="NCBI Taxonomy" id="2715678"/>
    <lineage>
        <taxon>Bacteria</taxon>
        <taxon>Pseudomonadati</taxon>
        <taxon>Pseudomonadota</taxon>
        <taxon>Betaproteobacteria</taxon>
        <taxon>Nitrosomonadales</taxon>
        <taxon>Sulfuricellaceae</taxon>
        <taxon>Sulfurimicrobium</taxon>
    </lineage>
</organism>
<dbReference type="KEGG" id="slac:SKTS_03000"/>
<evidence type="ECO:0000256" key="5">
    <source>
        <dbReference type="HAMAP-Rule" id="MF_01260"/>
    </source>
</evidence>
<gene>
    <name evidence="5 7" type="primary">bioH</name>
    <name evidence="7" type="ORF">SKTS_03000</name>
</gene>
<dbReference type="NCBIfam" id="TIGR01738">
    <property type="entry name" value="bioH"/>
    <property type="match status" value="1"/>
</dbReference>
<dbReference type="UniPathway" id="UPA00078"/>
<keyword evidence="8" id="KW-1185">Reference proteome</keyword>
<dbReference type="EMBL" id="AP022853">
    <property type="protein sequence ID" value="BCB25414.1"/>
    <property type="molecule type" value="Genomic_DNA"/>
</dbReference>
<dbReference type="InterPro" id="IPR010076">
    <property type="entry name" value="BioH"/>
</dbReference>
<dbReference type="GO" id="GO:0005737">
    <property type="term" value="C:cytoplasm"/>
    <property type="evidence" value="ECO:0007669"/>
    <property type="project" value="UniProtKB-SubCell"/>
</dbReference>
<dbReference type="InterPro" id="IPR000073">
    <property type="entry name" value="AB_hydrolase_1"/>
</dbReference>
<feature type="active site" evidence="5">
    <location>
        <position position="234"/>
    </location>
</feature>